<keyword evidence="1" id="KW-0732">Signal</keyword>
<organism evidence="2 3">
    <name type="scientific">Micromonospora echinofusca</name>
    <dbReference type="NCBI Taxonomy" id="47858"/>
    <lineage>
        <taxon>Bacteria</taxon>
        <taxon>Bacillati</taxon>
        <taxon>Actinomycetota</taxon>
        <taxon>Actinomycetes</taxon>
        <taxon>Micromonosporales</taxon>
        <taxon>Micromonosporaceae</taxon>
        <taxon>Micromonospora</taxon>
    </lineage>
</organism>
<evidence type="ECO:0000313" key="2">
    <source>
        <dbReference type="EMBL" id="MBO4206475.1"/>
    </source>
</evidence>
<feature type="chain" id="PRO_5047132774" description="META domain-containing protein" evidence="1">
    <location>
        <begin position="30"/>
        <end position="290"/>
    </location>
</feature>
<protein>
    <recommendedName>
        <fullName evidence="4">META domain-containing protein</fullName>
    </recommendedName>
</protein>
<gene>
    <name evidence="2" type="ORF">GSF22_10745</name>
</gene>
<sequence length="290" mass="30484">MVRRGGRTLLALLCLLLAGCNGQPGPAPADGGPAPVVSPGPHRTDPLGLVGVWTLTGVAERDAGRVLWFAPYEVRIFGTRCAPLSGGWRADPDGLFVAEISGASGHDGESCWAASMSTPDWLRRATGYRIEGNSPVLLDASGRITARLIPGARLPAGTEVTPGEPSGIPDEVRPSFAPAAPLPPARVPADRDTLVGRWVPVRGNRLAYVELATDGAWRGSDGCNSEGGRWVSGTAGALLVTTRPVTLMACDNVPVDYWLWAARRAAFDGDVLVLLDGQGTETGRLRRAPR</sequence>
<feature type="signal peptide" evidence="1">
    <location>
        <begin position="1"/>
        <end position="29"/>
    </location>
</feature>
<evidence type="ECO:0000313" key="3">
    <source>
        <dbReference type="Proteomes" id="UP000823521"/>
    </source>
</evidence>
<dbReference type="PROSITE" id="PS51257">
    <property type="entry name" value="PROKAR_LIPOPROTEIN"/>
    <property type="match status" value="1"/>
</dbReference>
<keyword evidence="3" id="KW-1185">Reference proteome</keyword>
<dbReference type="Proteomes" id="UP000823521">
    <property type="component" value="Unassembled WGS sequence"/>
</dbReference>
<reference evidence="2 3" key="1">
    <citation type="submission" date="2019-12" db="EMBL/GenBank/DDBJ databases">
        <title>Whole genome sequencing of endophytic Actinobacterium Micromonospora sp. MPMI6T.</title>
        <authorList>
            <person name="Evv R."/>
            <person name="Podile A.R."/>
        </authorList>
    </citation>
    <scope>NUCLEOTIDE SEQUENCE [LARGE SCALE GENOMIC DNA]</scope>
    <source>
        <strain evidence="2 3">MPMI6</strain>
    </source>
</reference>
<evidence type="ECO:0008006" key="4">
    <source>
        <dbReference type="Google" id="ProtNLM"/>
    </source>
</evidence>
<comment type="caution">
    <text evidence="2">The sequence shown here is derived from an EMBL/GenBank/DDBJ whole genome shotgun (WGS) entry which is preliminary data.</text>
</comment>
<dbReference type="EMBL" id="WVUH01000069">
    <property type="protein sequence ID" value="MBO4206475.1"/>
    <property type="molecule type" value="Genomic_DNA"/>
</dbReference>
<name>A0ABS3VPN7_MICEH</name>
<proteinExistence type="predicted"/>
<dbReference type="RefSeq" id="WP_208813377.1">
    <property type="nucleotide sequence ID" value="NZ_WVUH01000069.1"/>
</dbReference>
<evidence type="ECO:0000256" key="1">
    <source>
        <dbReference type="SAM" id="SignalP"/>
    </source>
</evidence>
<accession>A0ABS3VPN7</accession>